<feature type="transmembrane region" description="Helical" evidence="1">
    <location>
        <begin position="162"/>
        <end position="183"/>
    </location>
</feature>
<feature type="transmembrane region" description="Helical" evidence="1">
    <location>
        <begin position="322"/>
        <end position="344"/>
    </location>
</feature>
<evidence type="ECO:0000259" key="2">
    <source>
        <dbReference type="Pfam" id="PF14378"/>
    </source>
</evidence>
<feature type="transmembrane region" description="Helical" evidence="1">
    <location>
        <begin position="52"/>
        <end position="73"/>
    </location>
</feature>
<sequence length="358" mass="39301">MLESLPGPVRAAIAPLAITLLFVAMVVPNPAIRLEHFVLIAENHVSRNYNVLAIALVAAIPASLVAQIARGRTGERPLAFLVRVIQERWHQDRLLSFVLPPFSFALLLSAFTSFKQWILPGAGFDMDSTFADIGRLIFLGRDGWQVTHLLLPWPIATKVFDVAYLIWFVPMILFVLLSGFLPLRIRTRYLIAFTLVWIVLGTVIAYLLPSAGPCYFETFHHSDRFAPLLDTLSAQNTALETSYGWNLLALSGQAELLQGYQSQTVMLAGGISAMPSLHVAMATLFACAGFALWRPLGVGLTLFALIIFIGSVHLGWHYAADGIVAAILTLQIWKVAGFATTHLLRETPATMTAEPQPA</sequence>
<keyword evidence="1" id="KW-0472">Membrane</keyword>
<feature type="transmembrane region" description="Helical" evidence="1">
    <location>
        <begin position="12"/>
        <end position="32"/>
    </location>
</feature>
<keyword evidence="1" id="KW-0812">Transmembrane</keyword>
<organism evidence="3 4">
    <name type="scientific">Stakelama marina</name>
    <dbReference type="NCBI Taxonomy" id="2826939"/>
    <lineage>
        <taxon>Bacteria</taxon>
        <taxon>Pseudomonadati</taxon>
        <taxon>Pseudomonadota</taxon>
        <taxon>Alphaproteobacteria</taxon>
        <taxon>Sphingomonadales</taxon>
        <taxon>Sphingomonadaceae</taxon>
        <taxon>Stakelama</taxon>
    </lineage>
</organism>
<proteinExistence type="predicted"/>
<evidence type="ECO:0000256" key="1">
    <source>
        <dbReference type="SAM" id="Phobius"/>
    </source>
</evidence>
<dbReference type="GO" id="GO:0016020">
    <property type="term" value="C:membrane"/>
    <property type="evidence" value="ECO:0007669"/>
    <property type="project" value="UniProtKB-SubCell"/>
</dbReference>
<accession>A0A8T4IDM8</accession>
<evidence type="ECO:0000313" key="4">
    <source>
        <dbReference type="Proteomes" id="UP000676996"/>
    </source>
</evidence>
<dbReference type="EMBL" id="JAGRQC010000001">
    <property type="protein sequence ID" value="MBR0551095.1"/>
    <property type="molecule type" value="Genomic_DNA"/>
</dbReference>
<name>A0A8T4IDM8_9SPHN</name>
<dbReference type="RefSeq" id="WP_284052387.1">
    <property type="nucleotide sequence ID" value="NZ_JAGRQC010000001.1"/>
</dbReference>
<dbReference type="AlphaFoldDB" id="A0A8T4IDM8"/>
<dbReference type="Pfam" id="PF14378">
    <property type="entry name" value="PAP2_3"/>
    <property type="match status" value="1"/>
</dbReference>
<keyword evidence="4" id="KW-1185">Reference proteome</keyword>
<protein>
    <submittedName>
        <fullName evidence="3">Phosphatase PAP2 family protein</fullName>
    </submittedName>
</protein>
<feature type="transmembrane region" description="Helical" evidence="1">
    <location>
        <begin position="94"/>
        <end position="114"/>
    </location>
</feature>
<dbReference type="Proteomes" id="UP000676996">
    <property type="component" value="Unassembled WGS sequence"/>
</dbReference>
<keyword evidence="1" id="KW-1133">Transmembrane helix</keyword>
<gene>
    <name evidence="3" type="ORF">J7S20_01085</name>
</gene>
<comment type="caution">
    <text evidence="3">The sequence shown here is derived from an EMBL/GenBank/DDBJ whole genome shotgun (WGS) entry which is preliminary data.</text>
</comment>
<feature type="transmembrane region" description="Helical" evidence="1">
    <location>
        <begin position="190"/>
        <end position="208"/>
    </location>
</feature>
<feature type="transmembrane region" description="Helical" evidence="1">
    <location>
        <begin position="298"/>
        <end position="316"/>
    </location>
</feature>
<evidence type="ECO:0000313" key="3">
    <source>
        <dbReference type="EMBL" id="MBR0551095.1"/>
    </source>
</evidence>
<feature type="transmembrane region" description="Helical" evidence="1">
    <location>
        <begin position="265"/>
        <end position="291"/>
    </location>
</feature>
<feature type="domain" description="Inositolphosphotransferase Aur1/Ipt1" evidence="2">
    <location>
        <begin position="148"/>
        <end position="332"/>
    </location>
</feature>
<reference evidence="3" key="1">
    <citation type="submission" date="2021-04" db="EMBL/GenBank/DDBJ databases">
        <title>Ouciella asimina sp. nov., isolated from the surface seawater in the hydrothermal field of Okinawa Trough.</title>
        <authorList>
            <person name="Shuang W."/>
        </authorList>
    </citation>
    <scope>NUCLEOTIDE SEQUENCE</scope>
    <source>
        <strain evidence="3">LXI357</strain>
    </source>
</reference>
<dbReference type="InterPro" id="IPR026841">
    <property type="entry name" value="Aur1/Ipt1"/>
</dbReference>